<dbReference type="InterPro" id="IPR000120">
    <property type="entry name" value="Amidase"/>
</dbReference>
<dbReference type="PROSITE" id="PS00571">
    <property type="entry name" value="AMIDASES"/>
    <property type="match status" value="1"/>
</dbReference>
<dbReference type="InterPro" id="IPR036928">
    <property type="entry name" value="AS_sf"/>
</dbReference>
<dbReference type="InterPro" id="IPR020556">
    <property type="entry name" value="Amidase_CS"/>
</dbReference>
<dbReference type="GO" id="GO:0003824">
    <property type="term" value="F:catalytic activity"/>
    <property type="evidence" value="ECO:0007669"/>
    <property type="project" value="InterPro"/>
</dbReference>
<sequence>MNDLCLRPACELAALLRSRQLSARELLEASLARIDELDPVLNAVVVRDDERARQRAAELDEALVHGGPVGPLHGLPTAHKDLLDAAGLPTSYGSRIFAGNVARRDSLLAARVRAAGAVRLGKTNVPEFGAGSQTHNPVFGTTRNPYDPSRTPGGSSGGAAAALATGMVAVADGSDMGGSLRNPASFCNIVGLRPTPGRVPNVPAADAWYDLSVLGPLGRRAADVALLLAAIAGPDARDPYAGWPAEPRLLEPLDRDLRGVRAAWGGSLGLPFSSAVLEAHERARAGVASLGLHLTPAEPDVRGADEVFRTLRGWHLAATIGDAVERAGDDVGPMVRENVAYGRTVTAAQVARAQQRRTALLTAATAFFDEVEFLFLPVSQVLPFDAAEPWVREIEGEPMPDYLAWMRSAYLVSVLRVPAASVPAGFTPEGLPVGLQVVGRPGDDLGVLQVAHALEQVFRAHERPPDLDALRRAASTGAARR</sequence>
<dbReference type="AlphaFoldDB" id="A0A6J4L1X3"/>
<proteinExistence type="predicted"/>
<dbReference type="EMBL" id="CADCUB010000063">
    <property type="protein sequence ID" value="CAA9321674.1"/>
    <property type="molecule type" value="Genomic_DNA"/>
</dbReference>
<accession>A0A6J4L1X3</accession>
<name>A0A6J4L1X3_9ACTN</name>
<dbReference type="SUPFAM" id="SSF75304">
    <property type="entry name" value="Amidase signature (AS) enzymes"/>
    <property type="match status" value="1"/>
</dbReference>
<protein>
    <submittedName>
        <fullName evidence="2">Amidase family protein BBta_1912</fullName>
    </submittedName>
</protein>
<dbReference type="PANTHER" id="PTHR11895:SF76">
    <property type="entry name" value="INDOLEACETAMIDE HYDROLASE"/>
    <property type="match status" value="1"/>
</dbReference>
<dbReference type="PANTHER" id="PTHR11895">
    <property type="entry name" value="TRANSAMIDASE"/>
    <property type="match status" value="1"/>
</dbReference>
<dbReference type="InterPro" id="IPR023631">
    <property type="entry name" value="Amidase_dom"/>
</dbReference>
<reference evidence="2" key="1">
    <citation type="submission" date="2020-02" db="EMBL/GenBank/DDBJ databases">
        <authorList>
            <person name="Meier V. D."/>
        </authorList>
    </citation>
    <scope>NUCLEOTIDE SEQUENCE</scope>
    <source>
        <strain evidence="2">AVDCRST_MAG07</strain>
    </source>
</reference>
<organism evidence="2">
    <name type="scientific">uncultured Frankineae bacterium</name>
    <dbReference type="NCBI Taxonomy" id="437475"/>
    <lineage>
        <taxon>Bacteria</taxon>
        <taxon>Bacillati</taxon>
        <taxon>Actinomycetota</taxon>
        <taxon>Actinomycetes</taxon>
        <taxon>Frankiales</taxon>
        <taxon>environmental samples</taxon>
    </lineage>
</organism>
<evidence type="ECO:0000313" key="2">
    <source>
        <dbReference type="EMBL" id="CAA9321674.1"/>
    </source>
</evidence>
<evidence type="ECO:0000259" key="1">
    <source>
        <dbReference type="Pfam" id="PF01425"/>
    </source>
</evidence>
<dbReference type="Pfam" id="PF01425">
    <property type="entry name" value="Amidase"/>
    <property type="match status" value="1"/>
</dbReference>
<dbReference type="Gene3D" id="3.90.1300.10">
    <property type="entry name" value="Amidase signature (AS) domain"/>
    <property type="match status" value="1"/>
</dbReference>
<gene>
    <name evidence="2" type="ORF">AVDCRST_MAG07-1284</name>
</gene>
<feature type="domain" description="Amidase" evidence="1">
    <location>
        <begin position="25"/>
        <end position="447"/>
    </location>
</feature>